<organism evidence="3 4">
    <name type="scientific">Cercospora berteroae</name>
    <dbReference type="NCBI Taxonomy" id="357750"/>
    <lineage>
        <taxon>Eukaryota</taxon>
        <taxon>Fungi</taxon>
        <taxon>Dikarya</taxon>
        <taxon>Ascomycota</taxon>
        <taxon>Pezizomycotina</taxon>
        <taxon>Dothideomycetes</taxon>
        <taxon>Dothideomycetidae</taxon>
        <taxon>Mycosphaerellales</taxon>
        <taxon>Mycosphaerellaceae</taxon>
        <taxon>Cercospora</taxon>
    </lineage>
</organism>
<proteinExistence type="predicted"/>
<reference evidence="4" key="1">
    <citation type="journal article" date="2017" name="bioRxiv">
        <title>Conservation of a gene cluster reveals novel cercosporin biosynthetic mechanisms and extends production to the genus Colletotrichum.</title>
        <authorList>
            <person name="de Jonge R."/>
            <person name="Ebert M.K."/>
            <person name="Huitt-Roehl C.R."/>
            <person name="Pal P."/>
            <person name="Suttle J.C."/>
            <person name="Spanner R.E."/>
            <person name="Neubauer J.D."/>
            <person name="Jurick W.M.II."/>
            <person name="Stott K.A."/>
            <person name="Secor G.A."/>
            <person name="Thomma B.P.H.J."/>
            <person name="Van de Peer Y."/>
            <person name="Townsend C.A."/>
            <person name="Bolton M.D."/>
        </authorList>
    </citation>
    <scope>NUCLEOTIDE SEQUENCE [LARGE SCALE GENOMIC DNA]</scope>
    <source>
        <strain evidence="4">CBS538.71</strain>
    </source>
</reference>
<feature type="compositionally biased region" description="Polar residues" evidence="1">
    <location>
        <begin position="289"/>
        <end position="300"/>
    </location>
</feature>
<keyword evidence="2" id="KW-0472">Membrane</keyword>
<feature type="transmembrane region" description="Helical" evidence="2">
    <location>
        <begin position="208"/>
        <end position="235"/>
    </location>
</feature>
<evidence type="ECO:0000256" key="2">
    <source>
        <dbReference type="SAM" id="Phobius"/>
    </source>
</evidence>
<dbReference type="Proteomes" id="UP000237631">
    <property type="component" value="Unassembled WGS sequence"/>
</dbReference>
<dbReference type="STRING" id="357750.A0A2S6CB46"/>
<protein>
    <submittedName>
        <fullName evidence="3">Uncharacterized protein</fullName>
    </submittedName>
</protein>
<comment type="caution">
    <text evidence="3">The sequence shown here is derived from an EMBL/GenBank/DDBJ whole genome shotgun (WGS) entry which is preliminary data.</text>
</comment>
<feature type="compositionally biased region" description="Polar residues" evidence="1">
    <location>
        <begin position="682"/>
        <end position="693"/>
    </location>
</feature>
<keyword evidence="2" id="KW-1133">Transmembrane helix</keyword>
<feature type="region of interest" description="Disordered" evidence="1">
    <location>
        <begin position="467"/>
        <end position="508"/>
    </location>
</feature>
<keyword evidence="4" id="KW-1185">Reference proteome</keyword>
<dbReference type="EMBL" id="PNEN01000503">
    <property type="protein sequence ID" value="PPJ56964.1"/>
    <property type="molecule type" value="Genomic_DNA"/>
</dbReference>
<feature type="transmembrane region" description="Helical" evidence="2">
    <location>
        <begin position="157"/>
        <end position="180"/>
    </location>
</feature>
<evidence type="ECO:0000313" key="3">
    <source>
        <dbReference type="EMBL" id="PPJ56964.1"/>
    </source>
</evidence>
<evidence type="ECO:0000313" key="4">
    <source>
        <dbReference type="Proteomes" id="UP000237631"/>
    </source>
</evidence>
<accession>A0A2S6CB46</accession>
<feature type="region of interest" description="Disordered" evidence="1">
    <location>
        <begin position="248"/>
        <end position="414"/>
    </location>
</feature>
<feature type="compositionally biased region" description="Basic residues" evidence="1">
    <location>
        <begin position="258"/>
        <end position="268"/>
    </location>
</feature>
<feature type="transmembrane region" description="Helical" evidence="2">
    <location>
        <begin position="124"/>
        <end position="145"/>
    </location>
</feature>
<name>A0A2S6CB46_9PEZI</name>
<feature type="compositionally biased region" description="Basic and acidic residues" evidence="1">
    <location>
        <begin position="669"/>
        <end position="681"/>
    </location>
</feature>
<dbReference type="AlphaFoldDB" id="A0A2S6CB46"/>
<sequence>MIQQPYLYGQLEGSRASIAYPYSDFNPRAATQAHYQAFAERAERQKKLSQQDGRPLINFNQHPDSYMVVNNPEVHHEPLPSNTKGKIIGTRWVQFAFRILQELGALGVLICVICLKMASDGPGWIIRIAPAWDVVISMYAIYHLLRPAKGRTPNSSSSYHFFALFMDVGLIPFYVFIALYSNQNYNMQPPEKDRWTSFFSTNFATSTVIYVTFIASIVVGGLHLISILLDIYLIIMFRKIANLPPDMNPLEDNLTGSSRRRSMKHKHKNSEMTISSISSDMSEKKSGYYSGSTMNGSRSSMVKDPEARVIPWGHSRTDSNQAYSPHNPDSARFSKQQYDEVTYHPGPQSARSSRVSVADSRHRSRAGTVVSPAEHGVPMYIEDVPPIPGYTDRPLANQGTPERYASAPSRDAVQTQEKAGLLNDNWYILPDADVADLGTPRAHARDRPFTAHSREPKLPNVELQRADSFEPQQQQVQPLKMNPPTPPVPESELGRALTQEDEENSDPTEIGVARQLTVASQGTIASSVYSESAPSLMTSSMVSGGRTKNNTPSRKQYGDLAAATRGVRGNQSGAFPHFKAPTQQKQGTRVVSRTGADIADMNVFGSETQSRRRDVSGKIAEEGRGGWDYYDTTPASLPPTPPTTNEAVNERPPLNRTKSGRYYASRTKSVKERRDRRDQNGDTRSVSYGQTGSAWHLILS</sequence>
<keyword evidence="2" id="KW-0812">Transmembrane</keyword>
<dbReference type="OrthoDB" id="5404940at2759"/>
<feature type="compositionally biased region" description="Low complexity" evidence="1">
    <location>
        <begin position="349"/>
        <end position="358"/>
    </location>
</feature>
<feature type="compositionally biased region" description="Low complexity" evidence="1">
    <location>
        <begin position="271"/>
        <end position="280"/>
    </location>
</feature>
<feature type="region of interest" description="Disordered" evidence="1">
    <location>
        <begin position="623"/>
        <end position="700"/>
    </location>
</feature>
<evidence type="ECO:0000256" key="1">
    <source>
        <dbReference type="SAM" id="MobiDB-lite"/>
    </source>
</evidence>
<gene>
    <name evidence="3" type="ORF">CBER1_00507</name>
</gene>